<reference evidence="3 5" key="3">
    <citation type="journal article" date="2014" name="Nature">
        <title>Elephant shark genome provides unique insights into gnathostome evolution.</title>
        <authorList>
            <consortium name="International Elephant Shark Genome Sequencing Consortium"/>
            <person name="Venkatesh B."/>
            <person name="Lee A.P."/>
            <person name="Ravi V."/>
            <person name="Maurya A.K."/>
            <person name="Lian M.M."/>
            <person name="Swann J.B."/>
            <person name="Ohta Y."/>
            <person name="Flajnik M.F."/>
            <person name="Sutoh Y."/>
            <person name="Kasahara M."/>
            <person name="Hoon S."/>
            <person name="Gangu V."/>
            <person name="Roy S.W."/>
            <person name="Irimia M."/>
            <person name="Korzh V."/>
            <person name="Kondrychyn I."/>
            <person name="Lim Z.W."/>
            <person name="Tay B.H."/>
            <person name="Tohari S."/>
            <person name="Kong K.W."/>
            <person name="Ho S."/>
            <person name="Lorente-Galdos B."/>
            <person name="Quilez J."/>
            <person name="Marques-Bonet T."/>
            <person name="Raney B.J."/>
            <person name="Ingham P.W."/>
            <person name="Tay A."/>
            <person name="Hillier L.W."/>
            <person name="Minx P."/>
            <person name="Boehm T."/>
            <person name="Wilson R.K."/>
            <person name="Brenner S."/>
            <person name="Warren W.C."/>
        </authorList>
    </citation>
    <scope>NUCLEOTIDE SEQUENCE</scope>
    <source>
        <tissue evidence="3">Spleen</tissue>
    </source>
</reference>
<dbReference type="InterPro" id="IPR009060">
    <property type="entry name" value="UBA-like_sf"/>
</dbReference>
<dbReference type="Pfam" id="PF02845">
    <property type="entry name" value="CUE"/>
    <property type="match status" value="1"/>
</dbReference>
<feature type="compositionally biased region" description="Basic and acidic residues" evidence="1">
    <location>
        <begin position="676"/>
        <end position="703"/>
    </location>
</feature>
<proteinExistence type="evidence at transcript level"/>
<evidence type="ECO:0000313" key="5">
    <source>
        <dbReference type="Proteomes" id="UP000314986"/>
    </source>
</evidence>
<dbReference type="RefSeq" id="XP_007900497.1">
    <property type="nucleotide sequence ID" value="XM_007902306.2"/>
</dbReference>
<dbReference type="CTD" id="84164"/>
<sequence>MPPVLPLDQAEVSVKEKNTGRTQQLPALHPSRKEDRYFVLYKPPPQGGDKALVEEFLERAQFTADDLDWLLALPHDRFWCQVIFDETLQKFLDSFLRYMPRQFDELENPNPAVAEMQKKLHRTVFMTFLRMSTHKESKDHFISPEAFREIIYDGFLFDIPKIFDLCVLYGKGNAALLQKMIGNIFNQQPNYFSDLNETVPTILQVFSTIREKCGVQSENQVERPQKIGTQTKATPLDMPLQEFKDILLYLCDTCTTLFAFLDIFPDASRTMQKHDFLLRLTSFYEAVVPELERTIKKRQFDETSLQSDLWRRLSHSRKKMIEIFHLIINYTCLQPILENGSENILAFIEDFLQIFTALLHEKRFLTDYDEQFPVADDISLLQQAFPGLDETRTSYIIKAVDSAWEAIGRKKPIFATGNTGHTASASLAIQPPTANGETEHDLQQLEYEYENDDYCAGATAARVTGVELESLISQVKDILPDLGEGFILSCLEEYNYDAENVINNILEDKLLPSLHKLDRTLERHLPCGVHKEDNPLICIGEVTEDKHSVLSTRLGVFDNDEFDIFSRNTLDMSKVSRGKKKEEGKKLLDDKSHIEEQKERYKAYSIVVEEVLVEQDGAHFYGDNYDDEYDDTYDVNQVGANDIDSDDELISRRPFTVPLVLRKYEQEEEDDDVEEAPPKEEGPKRDLFIQDPAVLRERAEARRATQHARKGFKHDSSLVAGSAKGQGQSKDTLSERRKKEANKSYRGNHNRRSLADRKRNKGMIPS</sequence>
<dbReference type="PANTHER" id="PTHR21494:SF0">
    <property type="entry name" value="ACTIVATING SIGNAL COINTEGRATOR 1 COMPLEX SUBUNIT 2"/>
    <property type="match status" value="1"/>
</dbReference>
<dbReference type="OMA" id="LSQHEFW"/>
<dbReference type="STRING" id="7868.ENSCMIP00000016760"/>
<reference evidence="4" key="4">
    <citation type="submission" date="2025-05" db="UniProtKB">
        <authorList>
            <consortium name="Ensembl"/>
        </authorList>
    </citation>
    <scope>IDENTIFICATION</scope>
</reference>
<dbReference type="CDD" id="cd14364">
    <property type="entry name" value="CUE_ASCC2"/>
    <property type="match status" value="1"/>
</dbReference>
<dbReference type="SUPFAM" id="SSF46934">
    <property type="entry name" value="UBA-like"/>
    <property type="match status" value="1"/>
</dbReference>
<dbReference type="SMART" id="SM00546">
    <property type="entry name" value="CUE"/>
    <property type="match status" value="1"/>
</dbReference>
<dbReference type="GeneTree" id="ENSGT00390000018806"/>
<keyword evidence="5" id="KW-1185">Reference proteome</keyword>
<dbReference type="OrthoDB" id="5577209at2759"/>
<name>V9KCI9_CALMI</name>
<feature type="compositionally biased region" description="Acidic residues" evidence="1">
    <location>
        <begin position="666"/>
        <end position="675"/>
    </location>
</feature>
<feature type="compositionally biased region" description="Basic and acidic residues" evidence="1">
    <location>
        <begin position="732"/>
        <end position="743"/>
    </location>
</feature>
<reference evidence="5" key="2">
    <citation type="journal article" date="2007" name="PLoS Biol.">
        <title>Survey sequencing and comparative analysis of the elephant shark (Callorhinchus milii) genome.</title>
        <authorList>
            <person name="Venkatesh B."/>
            <person name="Kirkness E.F."/>
            <person name="Loh Y.H."/>
            <person name="Halpern A.L."/>
            <person name="Lee A.P."/>
            <person name="Johnson J."/>
            <person name="Dandona N."/>
            <person name="Viswanathan L.D."/>
            <person name="Tay A."/>
            <person name="Venter J.C."/>
            <person name="Strausberg R.L."/>
            <person name="Brenner S."/>
        </authorList>
    </citation>
    <scope>NUCLEOTIDE SEQUENCE [LARGE SCALE GENOMIC DNA]</scope>
</reference>
<dbReference type="GeneID" id="103184354"/>
<dbReference type="InterPro" id="IPR041800">
    <property type="entry name" value="ASCC2_CUE"/>
</dbReference>
<dbReference type="GO" id="GO:0043130">
    <property type="term" value="F:ubiquitin binding"/>
    <property type="evidence" value="ECO:0007669"/>
    <property type="project" value="InterPro"/>
</dbReference>
<dbReference type="EMBL" id="JW863404">
    <property type="protein sequence ID" value="AFO95921.1"/>
    <property type="molecule type" value="mRNA"/>
</dbReference>
<dbReference type="Ensembl" id="ENSCMIT00000017093.1">
    <property type="protein sequence ID" value="ENSCMIP00000016760.1"/>
    <property type="gene ID" value="ENSCMIG00000008044.1"/>
</dbReference>
<dbReference type="InterPro" id="IPR003892">
    <property type="entry name" value="CUE"/>
</dbReference>
<evidence type="ECO:0000256" key="1">
    <source>
        <dbReference type="SAM" id="MobiDB-lite"/>
    </source>
</evidence>
<evidence type="ECO:0000313" key="4">
    <source>
        <dbReference type="Ensembl" id="ENSCMIP00000016760.1"/>
    </source>
</evidence>
<dbReference type="Proteomes" id="UP000314986">
    <property type="component" value="Unassembled WGS sequence"/>
</dbReference>
<evidence type="ECO:0000259" key="2">
    <source>
        <dbReference type="PROSITE" id="PS51140"/>
    </source>
</evidence>
<accession>V9KCI9</accession>
<evidence type="ECO:0000313" key="3">
    <source>
        <dbReference type="EMBL" id="AFO95921.1"/>
    </source>
</evidence>
<dbReference type="AlphaFoldDB" id="V9KCI9"/>
<gene>
    <name evidence="4" type="primary">ascc2</name>
</gene>
<protein>
    <submittedName>
        <fullName evidence="3 4">Activating signal cointegrator 1 complex subunit 2</fullName>
    </submittedName>
</protein>
<dbReference type="PANTHER" id="PTHR21494">
    <property type="entry name" value="ACTIVATING SIGNAL COINTEGRATOR 1 COMPLEX SUBUNIT 2 ASC-1 COMPLEX SUBUNIT P100"/>
    <property type="match status" value="1"/>
</dbReference>
<dbReference type="GO" id="GO:0006355">
    <property type="term" value="P:regulation of DNA-templated transcription"/>
    <property type="evidence" value="ECO:0007669"/>
    <property type="project" value="TreeGrafter"/>
</dbReference>
<feature type="domain" description="CUE" evidence="2">
    <location>
        <begin position="467"/>
        <end position="510"/>
    </location>
</feature>
<dbReference type="KEGG" id="cmk:103184354"/>
<feature type="region of interest" description="Disordered" evidence="1">
    <location>
        <begin position="663"/>
        <end position="766"/>
    </location>
</feature>
<dbReference type="PROSITE" id="PS51140">
    <property type="entry name" value="CUE"/>
    <property type="match status" value="1"/>
</dbReference>
<organism evidence="3">
    <name type="scientific">Callorhinchus milii</name>
    <name type="common">Ghost shark</name>
    <dbReference type="NCBI Taxonomy" id="7868"/>
    <lineage>
        <taxon>Eukaryota</taxon>
        <taxon>Metazoa</taxon>
        <taxon>Chordata</taxon>
        <taxon>Craniata</taxon>
        <taxon>Vertebrata</taxon>
        <taxon>Chondrichthyes</taxon>
        <taxon>Holocephali</taxon>
        <taxon>Chimaeriformes</taxon>
        <taxon>Callorhinchidae</taxon>
        <taxon>Callorhinchus</taxon>
    </lineage>
</organism>
<dbReference type="InterPro" id="IPR052586">
    <property type="entry name" value="ASCC2"/>
</dbReference>
<dbReference type="Gene3D" id="1.10.8.10">
    <property type="entry name" value="DNA helicase RuvA subunit, C-terminal domain"/>
    <property type="match status" value="1"/>
</dbReference>
<reference evidence="5" key="1">
    <citation type="journal article" date="2006" name="Science">
        <title>Ancient noncoding elements conserved in the human genome.</title>
        <authorList>
            <person name="Venkatesh B."/>
            <person name="Kirkness E.F."/>
            <person name="Loh Y.H."/>
            <person name="Halpern A.L."/>
            <person name="Lee A.P."/>
            <person name="Johnson J."/>
            <person name="Dandona N."/>
            <person name="Viswanathan L.D."/>
            <person name="Tay A."/>
            <person name="Venter J.C."/>
            <person name="Strausberg R.L."/>
            <person name="Brenner S."/>
        </authorList>
    </citation>
    <scope>NUCLEOTIDE SEQUENCE [LARGE SCALE GENOMIC DNA]</scope>
</reference>